<reference evidence="2 3" key="1">
    <citation type="journal article" date="2013" name="Genome Biol.">
        <title>Genome of Acanthamoeba castellanii highlights extensive lateral gene transfer and early evolution of tyrosine kinase signaling.</title>
        <authorList>
            <person name="Clarke M."/>
            <person name="Lohan A.J."/>
            <person name="Liu B."/>
            <person name="Lagkouvardos I."/>
            <person name="Roy S."/>
            <person name="Zafar N."/>
            <person name="Bertelli C."/>
            <person name="Schilde C."/>
            <person name="Kianianmomeni A."/>
            <person name="Burglin T.R."/>
            <person name="Frech C."/>
            <person name="Turcotte B."/>
            <person name="Kopec K.O."/>
            <person name="Synnott J.M."/>
            <person name="Choo C."/>
            <person name="Paponov I."/>
            <person name="Finkler A."/>
            <person name="Soon Heng Tan C."/>
            <person name="Hutchins A.P."/>
            <person name="Weinmeier T."/>
            <person name="Rattei T."/>
            <person name="Chu J.S."/>
            <person name="Gimenez G."/>
            <person name="Irimia M."/>
            <person name="Rigden D.J."/>
            <person name="Fitzpatrick D.A."/>
            <person name="Lorenzo-Morales J."/>
            <person name="Bateman A."/>
            <person name="Chiu C.H."/>
            <person name="Tang P."/>
            <person name="Hegemann P."/>
            <person name="Fromm H."/>
            <person name="Raoult D."/>
            <person name="Greub G."/>
            <person name="Miranda-Saavedra D."/>
            <person name="Chen N."/>
            <person name="Nash P."/>
            <person name="Ginger M.L."/>
            <person name="Horn M."/>
            <person name="Schaap P."/>
            <person name="Caler L."/>
            <person name="Loftus B."/>
        </authorList>
    </citation>
    <scope>NUCLEOTIDE SEQUENCE [LARGE SCALE GENOMIC DNA]</scope>
    <source>
        <strain evidence="2 3">Neff</strain>
    </source>
</reference>
<dbReference type="VEuPathDB" id="AmoebaDB:ACA1_346870"/>
<dbReference type="PROSITE" id="PS50010">
    <property type="entry name" value="DH_2"/>
    <property type="match status" value="1"/>
</dbReference>
<accession>L8GHP2</accession>
<dbReference type="GO" id="GO:0005085">
    <property type="term" value="F:guanyl-nucleotide exchange factor activity"/>
    <property type="evidence" value="ECO:0007669"/>
    <property type="project" value="InterPro"/>
</dbReference>
<proteinExistence type="predicted"/>
<dbReference type="KEGG" id="acan:ACA1_346870"/>
<dbReference type="Gene3D" id="1.20.900.10">
    <property type="entry name" value="Dbl homology (DH) domain"/>
    <property type="match status" value="1"/>
</dbReference>
<feature type="domain" description="DH" evidence="1">
    <location>
        <begin position="1"/>
        <end position="39"/>
    </location>
</feature>
<gene>
    <name evidence="2" type="ORF">ACA1_346870</name>
</gene>
<dbReference type="OrthoDB" id="20453at2759"/>
<sequence length="64" mass="7233">MELLHRELLKNTASNHPDDAKITSALDKIQKVVASVNETKQWEEDMAAVARIKSQIKNVEVYSP</sequence>
<dbReference type="InterPro" id="IPR035899">
    <property type="entry name" value="DBL_dom_sf"/>
</dbReference>
<dbReference type="InterPro" id="IPR000219">
    <property type="entry name" value="DH_dom"/>
</dbReference>
<name>L8GHP2_ACACF</name>
<dbReference type="RefSeq" id="XP_004334510.1">
    <property type="nucleotide sequence ID" value="XM_004334462.1"/>
</dbReference>
<evidence type="ECO:0000313" key="2">
    <source>
        <dbReference type="EMBL" id="ELR12497.1"/>
    </source>
</evidence>
<protein>
    <recommendedName>
        <fullName evidence="1">DH domain-containing protein</fullName>
    </recommendedName>
</protein>
<dbReference type="EMBL" id="KB008113">
    <property type="protein sequence ID" value="ELR12497.1"/>
    <property type="molecule type" value="Genomic_DNA"/>
</dbReference>
<organism evidence="2 3">
    <name type="scientific">Acanthamoeba castellanii (strain ATCC 30010 / Neff)</name>
    <dbReference type="NCBI Taxonomy" id="1257118"/>
    <lineage>
        <taxon>Eukaryota</taxon>
        <taxon>Amoebozoa</taxon>
        <taxon>Discosea</taxon>
        <taxon>Longamoebia</taxon>
        <taxon>Centramoebida</taxon>
        <taxon>Acanthamoebidae</taxon>
        <taxon>Acanthamoeba</taxon>
    </lineage>
</organism>
<evidence type="ECO:0000259" key="1">
    <source>
        <dbReference type="PROSITE" id="PS50010"/>
    </source>
</evidence>
<dbReference type="SUPFAM" id="SSF48065">
    <property type="entry name" value="DBL homology domain (DH-domain)"/>
    <property type="match status" value="1"/>
</dbReference>
<evidence type="ECO:0000313" key="3">
    <source>
        <dbReference type="Proteomes" id="UP000011083"/>
    </source>
</evidence>
<keyword evidence="3" id="KW-1185">Reference proteome</keyword>
<dbReference type="Proteomes" id="UP000011083">
    <property type="component" value="Unassembled WGS sequence"/>
</dbReference>
<dbReference type="AlphaFoldDB" id="L8GHP2"/>
<dbReference type="GeneID" id="14913003"/>